<evidence type="ECO:0000256" key="1">
    <source>
        <dbReference type="ARBA" id="ARBA00001755"/>
    </source>
</evidence>
<evidence type="ECO:0000259" key="14">
    <source>
        <dbReference type="Pfam" id="PF01593"/>
    </source>
</evidence>
<dbReference type="GO" id="GO:0005737">
    <property type="term" value="C:cytoplasm"/>
    <property type="evidence" value="ECO:0007669"/>
    <property type="project" value="UniProtKB-SubCell"/>
</dbReference>
<evidence type="ECO:0000256" key="5">
    <source>
        <dbReference type="ARBA" id="ARBA00008310"/>
    </source>
</evidence>
<feature type="domain" description="Amine oxidase" evidence="14">
    <location>
        <begin position="314"/>
        <end position="501"/>
    </location>
</feature>
<dbReference type="UniPathway" id="UPA00252"/>
<evidence type="ECO:0000256" key="3">
    <source>
        <dbReference type="ARBA" id="ARBA00002185"/>
    </source>
</evidence>
<dbReference type="Pfam" id="PF01593">
    <property type="entry name" value="Amino_oxidase"/>
    <property type="match status" value="2"/>
</dbReference>
<evidence type="ECO:0000256" key="4">
    <source>
        <dbReference type="ARBA" id="ARBA00004744"/>
    </source>
</evidence>
<dbReference type="Gene3D" id="3.50.50.60">
    <property type="entry name" value="FAD/NAD(P)-binding domain"/>
    <property type="match status" value="2"/>
</dbReference>
<dbReference type="SUPFAM" id="SSF54373">
    <property type="entry name" value="FAD-linked reductases, C-terminal domain"/>
    <property type="match status" value="1"/>
</dbReference>
<organism evidence="15 16">
    <name type="scientific">Paractinoplanes abujensis</name>
    <dbReference type="NCBI Taxonomy" id="882441"/>
    <lineage>
        <taxon>Bacteria</taxon>
        <taxon>Bacillati</taxon>
        <taxon>Actinomycetota</taxon>
        <taxon>Actinomycetes</taxon>
        <taxon>Micromonosporales</taxon>
        <taxon>Micromonosporaceae</taxon>
        <taxon>Paractinoplanes</taxon>
    </lineage>
</organism>
<dbReference type="InterPro" id="IPR004572">
    <property type="entry name" value="Protoporphyrinogen_oxidase"/>
</dbReference>
<dbReference type="EC" id="1.3.3.15" evidence="6 12"/>
<comment type="caution">
    <text evidence="15">The sequence shown here is derived from an EMBL/GenBank/DDBJ whole genome shotgun (WGS) entry which is preliminary data.</text>
</comment>
<proteinExistence type="inferred from homology"/>
<comment type="pathway">
    <text evidence="4 12">Porphyrin-containing compound metabolism; protoheme biosynthesis.</text>
</comment>
<keyword evidence="10 12" id="KW-0560">Oxidoreductase</keyword>
<dbReference type="PANTHER" id="PTHR42923">
    <property type="entry name" value="PROTOPORPHYRINOGEN OXIDASE"/>
    <property type="match status" value="1"/>
</dbReference>
<dbReference type="SUPFAM" id="SSF51905">
    <property type="entry name" value="FAD/NAD(P)-binding domain"/>
    <property type="match status" value="1"/>
</dbReference>
<evidence type="ECO:0000256" key="6">
    <source>
        <dbReference type="ARBA" id="ARBA00012402"/>
    </source>
</evidence>
<dbReference type="InterPro" id="IPR002937">
    <property type="entry name" value="Amino_oxidase"/>
</dbReference>
<comment type="catalytic activity">
    <reaction evidence="1">
        <text>coproporphyrinogen III + 3 O2 = coproporphyrin III + 3 H2O2</text>
        <dbReference type="Rhea" id="RHEA:43436"/>
        <dbReference type="ChEBI" id="CHEBI:15379"/>
        <dbReference type="ChEBI" id="CHEBI:16240"/>
        <dbReference type="ChEBI" id="CHEBI:57309"/>
        <dbReference type="ChEBI" id="CHEBI:131725"/>
        <dbReference type="EC" id="1.3.3.15"/>
    </reaction>
    <physiologicalReaction direction="left-to-right" evidence="1">
        <dbReference type="Rhea" id="RHEA:43437"/>
    </physiologicalReaction>
</comment>
<dbReference type="PANTHER" id="PTHR42923:SF3">
    <property type="entry name" value="PROTOPORPHYRINOGEN OXIDASE"/>
    <property type="match status" value="1"/>
</dbReference>
<dbReference type="InterPro" id="IPR036188">
    <property type="entry name" value="FAD/NAD-bd_sf"/>
</dbReference>
<comment type="cofactor">
    <cofactor evidence="2 12">
        <name>FAD</name>
        <dbReference type="ChEBI" id="CHEBI:57692"/>
    </cofactor>
</comment>
<evidence type="ECO:0000313" key="15">
    <source>
        <dbReference type="EMBL" id="MBB4697496.1"/>
    </source>
</evidence>
<evidence type="ECO:0000256" key="2">
    <source>
        <dbReference type="ARBA" id="ARBA00001974"/>
    </source>
</evidence>
<gene>
    <name evidence="15" type="ORF">BKA14_007644</name>
</gene>
<evidence type="ECO:0000256" key="12">
    <source>
        <dbReference type="RuleBase" id="RU364052"/>
    </source>
</evidence>
<dbReference type="GO" id="GO:0004729">
    <property type="term" value="F:oxygen-dependent protoporphyrinogen oxidase activity"/>
    <property type="evidence" value="ECO:0007669"/>
    <property type="project" value="UniProtKB-UniRule"/>
</dbReference>
<feature type="compositionally biased region" description="Low complexity" evidence="13">
    <location>
        <begin position="285"/>
        <end position="304"/>
    </location>
</feature>
<dbReference type="GO" id="GO:0006783">
    <property type="term" value="P:heme biosynthetic process"/>
    <property type="evidence" value="ECO:0007669"/>
    <property type="project" value="UniProtKB-UniRule"/>
</dbReference>
<sequence length="509" mass="51696">MRKRVAVIGGGIAGLAAAVRLRDLTPPDTEIIVYEQSGALGGKLRTGELAGVTVERGAESFLMTGSDGAESAAVGLVKRLGLERALVHPQRVPAALALGGRLAPMPAGTLVGVPSDPATLGDLARAEAGHDADGGRPLLAEGQDVAVGVLVRERYGPEVVDRLVDPMLGGVYAGRADRLSLEVTMPQLAATARVEHTLSGAVRAAQAASKRVPGQPVFGALEGGLSRLVGAAATASGARISMGLPVREIARTPHGWRLLLGPVAAPPGFSPSPEAASPDLSALSARAGSGADRAPAGSGSPPSRELVDDGWAPQTDDVDAVVLAVPARPSARLLTRVAPDAAAAIGELNYASVALVALALPPGTELPALSGFLVPPSEGTLVKAATFVTRKWARPEGSPVIVRVSLGRAGEEERLQFDDAVLTERAHRELGDLLGVALPAPVATWVQRWGGGLPQYTPGHRERLAAARAGLPPGLALAGAAFDGVGIPACVASGERAAEDVCKAMEDAA</sequence>
<evidence type="ECO:0000256" key="11">
    <source>
        <dbReference type="ARBA" id="ARBA00023133"/>
    </source>
</evidence>
<keyword evidence="9 12" id="KW-0274">FAD</keyword>
<comment type="subcellular location">
    <subcellularLocation>
        <location evidence="12">Cytoplasm</location>
    </subcellularLocation>
</comment>
<protein>
    <recommendedName>
        <fullName evidence="7 12">Coproporphyrinogen III oxidase</fullName>
        <ecNumber evidence="6 12">1.3.3.15</ecNumber>
    </recommendedName>
</protein>
<dbReference type="RefSeq" id="WP_184955603.1">
    <property type="nucleotide sequence ID" value="NZ_BOMC01000016.1"/>
</dbReference>
<keyword evidence="16" id="KW-1185">Reference proteome</keyword>
<evidence type="ECO:0000256" key="9">
    <source>
        <dbReference type="ARBA" id="ARBA00022827"/>
    </source>
</evidence>
<dbReference type="Proteomes" id="UP000542742">
    <property type="component" value="Unassembled WGS sequence"/>
</dbReference>
<dbReference type="NCBIfam" id="TIGR00562">
    <property type="entry name" value="proto_IX_ox"/>
    <property type="match status" value="1"/>
</dbReference>
<evidence type="ECO:0000313" key="16">
    <source>
        <dbReference type="Proteomes" id="UP000542742"/>
    </source>
</evidence>
<keyword evidence="8 12" id="KW-0285">Flavoprotein</keyword>
<dbReference type="EMBL" id="JACHMF010000001">
    <property type="protein sequence ID" value="MBB4697496.1"/>
    <property type="molecule type" value="Genomic_DNA"/>
</dbReference>
<reference evidence="15 16" key="1">
    <citation type="submission" date="2020-08" db="EMBL/GenBank/DDBJ databases">
        <title>Sequencing the genomes of 1000 actinobacteria strains.</title>
        <authorList>
            <person name="Klenk H.-P."/>
        </authorList>
    </citation>
    <scope>NUCLEOTIDE SEQUENCE [LARGE SCALE GENOMIC DNA]</scope>
    <source>
        <strain evidence="15 16">DSM 45518</strain>
    </source>
</reference>
<evidence type="ECO:0000256" key="8">
    <source>
        <dbReference type="ARBA" id="ARBA00022630"/>
    </source>
</evidence>
<evidence type="ECO:0000256" key="13">
    <source>
        <dbReference type="SAM" id="MobiDB-lite"/>
    </source>
</evidence>
<feature type="region of interest" description="Disordered" evidence="13">
    <location>
        <begin position="285"/>
        <end position="311"/>
    </location>
</feature>
<evidence type="ECO:0000256" key="10">
    <source>
        <dbReference type="ARBA" id="ARBA00023002"/>
    </source>
</evidence>
<evidence type="ECO:0000256" key="7">
    <source>
        <dbReference type="ARBA" id="ARBA00019046"/>
    </source>
</evidence>
<name>A0A7W7G808_9ACTN</name>
<dbReference type="InterPro" id="IPR050464">
    <property type="entry name" value="Zeta_carotene_desat/Oxidored"/>
</dbReference>
<dbReference type="AlphaFoldDB" id="A0A7W7G808"/>
<accession>A0A7W7G808</accession>
<keyword evidence="11 12" id="KW-0350">Heme biosynthesis</keyword>
<comment type="similarity">
    <text evidence="5 12">Belongs to the protoporphyrinogen/coproporphyrinogen oxidase family. Coproporphyrinogen III oxidase subfamily.</text>
</comment>
<feature type="domain" description="Amine oxidase" evidence="14">
    <location>
        <begin position="12"/>
        <end position="256"/>
    </location>
</feature>
<keyword evidence="12" id="KW-0963">Cytoplasm</keyword>
<comment type="function">
    <text evidence="3 12">Involved in coproporphyrin-dependent heme b biosynthesis. Catalyzes the oxidation of coproporphyrinogen III to coproporphyrin III.</text>
</comment>